<feature type="compositionally biased region" description="Low complexity" evidence="1">
    <location>
        <begin position="381"/>
        <end position="390"/>
    </location>
</feature>
<protein>
    <submittedName>
        <fullName evidence="3">Sigma-70 family RNA polymerase sigma factor</fullName>
    </submittedName>
</protein>
<feature type="compositionally biased region" description="Pro residues" evidence="1">
    <location>
        <begin position="391"/>
        <end position="404"/>
    </location>
</feature>
<feature type="compositionally biased region" description="Low complexity" evidence="1">
    <location>
        <begin position="24"/>
        <end position="37"/>
    </location>
</feature>
<comment type="caution">
    <text evidence="3">The sequence shown here is derived from an EMBL/GenBank/DDBJ whole genome shotgun (WGS) entry which is preliminary data.</text>
</comment>
<reference evidence="3 4" key="1">
    <citation type="submission" date="2024-06" db="EMBL/GenBank/DDBJ databases">
        <title>The Natural Products Discovery Center: Release of the First 8490 Sequenced Strains for Exploring Actinobacteria Biosynthetic Diversity.</title>
        <authorList>
            <person name="Kalkreuter E."/>
            <person name="Kautsar S.A."/>
            <person name="Yang D."/>
            <person name="Bader C.D."/>
            <person name="Teijaro C.N."/>
            <person name="Fluegel L."/>
            <person name="Davis C.M."/>
            <person name="Simpson J.R."/>
            <person name="Lauterbach L."/>
            <person name="Steele A.D."/>
            <person name="Gui C."/>
            <person name="Meng S."/>
            <person name="Li G."/>
            <person name="Viehrig K."/>
            <person name="Ye F."/>
            <person name="Su P."/>
            <person name="Kiefer A.F."/>
            <person name="Nichols A."/>
            <person name="Cepeda A.J."/>
            <person name="Yan W."/>
            <person name="Fan B."/>
            <person name="Jiang Y."/>
            <person name="Adhikari A."/>
            <person name="Zheng C.-J."/>
            <person name="Schuster L."/>
            <person name="Cowan T.M."/>
            <person name="Smanski M.J."/>
            <person name="Chevrette M.G."/>
            <person name="De Carvalho L.P.S."/>
            <person name="Shen B."/>
        </authorList>
    </citation>
    <scope>NUCLEOTIDE SEQUENCE [LARGE SCALE GENOMIC DNA]</scope>
    <source>
        <strain evidence="3 4">NPDC052347</strain>
    </source>
</reference>
<evidence type="ECO:0000313" key="4">
    <source>
        <dbReference type="Proteomes" id="UP001552594"/>
    </source>
</evidence>
<evidence type="ECO:0000313" key="3">
    <source>
        <dbReference type="EMBL" id="MEV5507539.1"/>
    </source>
</evidence>
<feature type="domain" description="BACON" evidence="2">
    <location>
        <begin position="406"/>
        <end position="481"/>
    </location>
</feature>
<organism evidence="3 4">
    <name type="scientific">Streptomyces orinoci</name>
    <name type="common">Streptoverticillium orinoci</name>
    <dbReference type="NCBI Taxonomy" id="67339"/>
    <lineage>
        <taxon>Bacteria</taxon>
        <taxon>Bacillati</taxon>
        <taxon>Actinomycetota</taxon>
        <taxon>Actinomycetes</taxon>
        <taxon>Kitasatosporales</taxon>
        <taxon>Streptomycetaceae</taxon>
        <taxon>Streptomyces</taxon>
    </lineage>
</organism>
<evidence type="ECO:0000259" key="2">
    <source>
        <dbReference type="Pfam" id="PF19190"/>
    </source>
</evidence>
<name>A0ABV3JZ08_STRON</name>
<gene>
    <name evidence="3" type="ORF">AB0L16_13805</name>
</gene>
<dbReference type="Proteomes" id="UP001552594">
    <property type="component" value="Unassembled WGS sequence"/>
</dbReference>
<feature type="compositionally biased region" description="Basic residues" evidence="1">
    <location>
        <begin position="14"/>
        <end position="23"/>
    </location>
</feature>
<dbReference type="EMBL" id="JBFAUK010000009">
    <property type="protein sequence ID" value="MEV5507539.1"/>
    <property type="molecule type" value="Genomic_DNA"/>
</dbReference>
<dbReference type="RefSeq" id="WP_153068752.1">
    <property type="nucleotide sequence ID" value="NZ_JBFAUK010000009.1"/>
</dbReference>
<feature type="region of interest" description="Disordered" evidence="1">
    <location>
        <begin position="1"/>
        <end position="37"/>
    </location>
</feature>
<dbReference type="Pfam" id="PF19190">
    <property type="entry name" value="BACON_2"/>
    <property type="match status" value="1"/>
</dbReference>
<feature type="compositionally biased region" description="Basic and acidic residues" evidence="1">
    <location>
        <begin position="1"/>
        <end position="10"/>
    </location>
</feature>
<dbReference type="Gene3D" id="1.20.140.160">
    <property type="match status" value="1"/>
</dbReference>
<feature type="compositionally biased region" description="Low complexity" evidence="1">
    <location>
        <begin position="363"/>
        <end position="374"/>
    </location>
</feature>
<feature type="region of interest" description="Disordered" evidence="1">
    <location>
        <begin position="354"/>
        <end position="407"/>
    </location>
</feature>
<proteinExistence type="predicted"/>
<dbReference type="InterPro" id="IPR024361">
    <property type="entry name" value="BACON"/>
</dbReference>
<keyword evidence="4" id="KW-1185">Reference proteome</keyword>
<sequence length="501" mass="52969">MMTSRPERPPHATGAHRAHRRAPRAAQTPVVQPAAVHAPRPPLRYEPHLDGLFTYCLSVLCDHEAATAALGEVLAQAERRADRAPAGELLRPWLYALARWECLRRLPHTTVPATASEAQEPHRHAELARLAWPEAAGTTPEQREALELAVRHGLSSQEVAAVLRLDHDAARALLASAACEVERTRTALAVVESGRCPVLARFVGIATDQGARSGHALLLGTTLRRELVRHVDECPDCRRAAERTPVGGSWPGTHAPAAVLPVLTAPRAAARAAMVCAQARRPVRHRTVPRQTPRYDRNGFPLPPEDLTAGRDRLRGRALTTTVVATVVAAPVLALWAAHRGTPLGQDAEAASVAAGHGGTGAPGHPRATAGTPGSAAGRTGPYAHGRRPGAPAPGNLPPAPWPGPGRLTVEAQPSAEGTLITLTASGGEEVHWSAVPDARWLRLSRSGGVLRPGESRTLTASVLPGREPAGSWNARVTVNPGGSVVTVEGHGKAPEPMRRR</sequence>
<evidence type="ECO:0000256" key="1">
    <source>
        <dbReference type="SAM" id="MobiDB-lite"/>
    </source>
</evidence>
<accession>A0ABV3JZ08</accession>
<feature type="region of interest" description="Disordered" evidence="1">
    <location>
        <begin position="290"/>
        <end position="309"/>
    </location>
</feature>